<dbReference type="RefSeq" id="WP_154542488.1">
    <property type="nucleotide sequence ID" value="NZ_VULO01000001.1"/>
</dbReference>
<reference evidence="1 2" key="1">
    <citation type="submission" date="2019-08" db="EMBL/GenBank/DDBJ databases">
        <title>In-depth cultivation of the pig gut microbiome towards novel bacterial diversity and tailored functional studies.</title>
        <authorList>
            <person name="Wylensek D."/>
            <person name="Hitch T.C.A."/>
            <person name="Clavel T."/>
        </authorList>
    </citation>
    <scope>NUCLEOTIDE SEQUENCE [LARGE SCALE GENOMIC DNA]</scope>
    <source>
        <strain evidence="1 2">WB03_NA08</strain>
    </source>
</reference>
<keyword evidence="2" id="KW-1185">Reference proteome</keyword>
<gene>
    <name evidence="1" type="ORF">FYJ24_00075</name>
</gene>
<dbReference type="EMBL" id="VULO01000001">
    <property type="protein sequence ID" value="MSS83189.1"/>
    <property type="molecule type" value="Genomic_DNA"/>
</dbReference>
<accession>A0A6N7VNA9</accession>
<evidence type="ECO:0000313" key="1">
    <source>
        <dbReference type="EMBL" id="MSS83189.1"/>
    </source>
</evidence>
<name>A0A6N7VNA9_9ACTO</name>
<organism evidence="1 2">
    <name type="scientific">Scrofimicrobium canadense</name>
    <dbReference type="NCBI Taxonomy" id="2652290"/>
    <lineage>
        <taxon>Bacteria</taxon>
        <taxon>Bacillati</taxon>
        <taxon>Actinomycetota</taxon>
        <taxon>Actinomycetes</taxon>
        <taxon>Actinomycetales</taxon>
        <taxon>Actinomycetaceae</taxon>
        <taxon>Scrofimicrobium</taxon>
    </lineage>
</organism>
<dbReference type="SUPFAM" id="SSF53474">
    <property type="entry name" value="alpha/beta-Hydrolases"/>
    <property type="match status" value="1"/>
</dbReference>
<dbReference type="InterPro" id="IPR029058">
    <property type="entry name" value="AB_hydrolase_fold"/>
</dbReference>
<protein>
    <submittedName>
        <fullName evidence="1">Uncharacterized protein</fullName>
    </submittedName>
</protein>
<proteinExistence type="predicted"/>
<dbReference type="AlphaFoldDB" id="A0A6N7VNA9"/>
<comment type="caution">
    <text evidence="1">The sequence shown here is derived from an EMBL/GenBank/DDBJ whole genome shotgun (WGS) entry which is preliminary data.</text>
</comment>
<dbReference type="Gene3D" id="3.40.50.1820">
    <property type="entry name" value="alpha/beta hydrolase"/>
    <property type="match status" value="1"/>
</dbReference>
<sequence length="440" mass="46743">MNNDIWVMGSRTEVDTGALREANSICWLSHLSWETVTEEISSAHAMLSSPPNIPSSATTQLLWEETLTCLTTAFTSVQLVTPATADLYFWREQAALLYEAAESSVSNALLGLVFPNTNIFRILGLAAVTTGKLKPSGKEVTQSARMVNHLGLANPSYVAAGIAWLIHPAGRHGEPANQRVWVRGFSNALTNGPSNGSWRFVQFSGVSLAAIPRAGHPRQVSTPFTAQAALEGLADPNPQGEVRIICHENAAGEKSWSVLVPGTKDWNPLSDNSQDMASNLMEVGDSQSPAQAAVIGAMELAGIAPGEPVELVGHSQGGAVAAHVAIDPYVQNRYTICSVLTAGAPSGSIEEPHPGTLNLVDTADLVPGLAGQLPNGLTAYVSIPEKHEPHILDNYASIAQRVTSSSDEAAAWQEQRSKALKLDETEVSTLFLFNTGKVTL</sequence>
<dbReference type="Proteomes" id="UP000470875">
    <property type="component" value="Unassembled WGS sequence"/>
</dbReference>
<evidence type="ECO:0000313" key="2">
    <source>
        <dbReference type="Proteomes" id="UP000470875"/>
    </source>
</evidence>